<dbReference type="GO" id="GO:0009055">
    <property type="term" value="F:electron transfer activity"/>
    <property type="evidence" value="ECO:0007669"/>
    <property type="project" value="UniProtKB-UniRule"/>
</dbReference>
<gene>
    <name evidence="9" type="ORF">EJC51_45890</name>
</gene>
<accession>A0A3Q9C6B8</accession>
<dbReference type="InterPro" id="IPR051269">
    <property type="entry name" value="Fe-S_cluster_ET"/>
</dbReference>
<evidence type="ECO:0000256" key="5">
    <source>
        <dbReference type="ARBA" id="ARBA00023004"/>
    </source>
</evidence>
<comment type="function">
    <text evidence="8">Ferredoxins are iron-sulfur proteins that transfer electrons in a wide variety of metabolic reactions.</text>
</comment>
<evidence type="ECO:0000256" key="4">
    <source>
        <dbReference type="ARBA" id="ARBA00022982"/>
    </source>
</evidence>
<keyword evidence="6 8" id="KW-0411">Iron-sulfur</keyword>
<keyword evidence="10" id="KW-1185">Reference proteome</keyword>
<dbReference type="KEGG" id="saqu:EJC51_45890"/>
<evidence type="ECO:0000256" key="7">
    <source>
        <dbReference type="ARBA" id="ARBA00023291"/>
    </source>
</evidence>
<name>A0A3Q9C6B8_9ACTN</name>
<comment type="cofactor">
    <cofactor evidence="1">
        <name>[3Fe-4S] cluster</name>
        <dbReference type="ChEBI" id="CHEBI:21137"/>
    </cofactor>
</comment>
<keyword evidence="2 8" id="KW-0813">Transport</keyword>
<dbReference type="RefSeq" id="WP_126276540.1">
    <property type="nucleotide sequence ID" value="NZ_CP034463.1"/>
</dbReference>
<dbReference type="AlphaFoldDB" id="A0A3Q9C6B8"/>
<evidence type="ECO:0000256" key="2">
    <source>
        <dbReference type="ARBA" id="ARBA00022448"/>
    </source>
</evidence>
<sequence length="71" mass="7713">MTADSSARIVVDRDRCTGIGICESIADDYFEVGDDGTLELARDQVPQSDLERLREAVRGCPARALTLAEQA</sequence>
<evidence type="ECO:0000256" key="8">
    <source>
        <dbReference type="RuleBase" id="RU368020"/>
    </source>
</evidence>
<dbReference type="EMBL" id="CP034463">
    <property type="protein sequence ID" value="AZP22739.1"/>
    <property type="molecule type" value="Genomic_DNA"/>
</dbReference>
<protein>
    <recommendedName>
        <fullName evidence="8">Ferredoxin</fullName>
    </recommendedName>
</protein>
<dbReference type="InterPro" id="IPR001080">
    <property type="entry name" value="3Fe4S_ferredoxin"/>
</dbReference>
<evidence type="ECO:0000256" key="6">
    <source>
        <dbReference type="ARBA" id="ARBA00023014"/>
    </source>
</evidence>
<proteinExistence type="predicted"/>
<organism evidence="9 10">
    <name type="scientific">Streptomyces aquilus</name>
    <dbReference type="NCBI Taxonomy" id="2548456"/>
    <lineage>
        <taxon>Bacteria</taxon>
        <taxon>Bacillati</taxon>
        <taxon>Actinomycetota</taxon>
        <taxon>Actinomycetes</taxon>
        <taxon>Kitasatosporales</taxon>
        <taxon>Streptomycetaceae</taxon>
        <taxon>Streptomyces</taxon>
    </lineage>
</organism>
<dbReference type="Proteomes" id="UP000280197">
    <property type="component" value="Chromosome"/>
</dbReference>
<keyword evidence="7" id="KW-0003">3Fe-4S</keyword>
<keyword evidence="5 8" id="KW-0408">Iron</keyword>
<evidence type="ECO:0000313" key="10">
    <source>
        <dbReference type="Proteomes" id="UP000280197"/>
    </source>
</evidence>
<dbReference type="Gene3D" id="3.30.70.20">
    <property type="match status" value="1"/>
</dbReference>
<dbReference type="PRINTS" id="PR00352">
    <property type="entry name" value="3FE4SFRDOXIN"/>
</dbReference>
<keyword evidence="4 8" id="KW-0249">Electron transport</keyword>
<dbReference type="PANTHER" id="PTHR36923:SF3">
    <property type="entry name" value="FERREDOXIN"/>
    <property type="match status" value="1"/>
</dbReference>
<evidence type="ECO:0000256" key="1">
    <source>
        <dbReference type="ARBA" id="ARBA00001927"/>
    </source>
</evidence>
<dbReference type="GO" id="GO:0051538">
    <property type="term" value="F:3 iron, 4 sulfur cluster binding"/>
    <property type="evidence" value="ECO:0007669"/>
    <property type="project" value="UniProtKB-KW"/>
</dbReference>
<evidence type="ECO:0000256" key="3">
    <source>
        <dbReference type="ARBA" id="ARBA00022723"/>
    </source>
</evidence>
<dbReference type="SUPFAM" id="SSF54862">
    <property type="entry name" value="4Fe-4S ferredoxins"/>
    <property type="match status" value="1"/>
</dbReference>
<dbReference type="GO" id="GO:0005506">
    <property type="term" value="F:iron ion binding"/>
    <property type="evidence" value="ECO:0007669"/>
    <property type="project" value="UniProtKB-UniRule"/>
</dbReference>
<dbReference type="PANTHER" id="PTHR36923">
    <property type="entry name" value="FERREDOXIN"/>
    <property type="match status" value="1"/>
</dbReference>
<dbReference type="Pfam" id="PF13459">
    <property type="entry name" value="Fer4_15"/>
    <property type="match status" value="1"/>
</dbReference>
<keyword evidence="3 8" id="KW-0479">Metal-binding</keyword>
<evidence type="ECO:0000313" key="9">
    <source>
        <dbReference type="EMBL" id="AZP22739.1"/>
    </source>
</evidence>
<reference evidence="9 10" key="1">
    <citation type="submission" date="2018-12" db="EMBL/GenBank/DDBJ databases">
        <authorList>
            <person name="Li K."/>
        </authorList>
    </citation>
    <scope>NUCLEOTIDE SEQUENCE [LARGE SCALE GENOMIC DNA]</scope>
    <source>
        <strain evidence="10">CR22</strain>
    </source>
</reference>